<comment type="caution">
    <text evidence="2">The sequence shown here is derived from an EMBL/GenBank/DDBJ whole genome shotgun (WGS) entry which is preliminary data.</text>
</comment>
<gene>
    <name evidence="2" type="ORF">ACFS2C_21790</name>
</gene>
<dbReference type="PANTHER" id="PTHR37507">
    <property type="entry name" value="SPORULATION PROTEIN YDCC"/>
    <property type="match status" value="1"/>
</dbReference>
<dbReference type="SUPFAM" id="SSF89392">
    <property type="entry name" value="Prokaryotic lipoproteins and lipoprotein localization factors"/>
    <property type="match status" value="1"/>
</dbReference>
<evidence type="ECO:0000313" key="3">
    <source>
        <dbReference type="Proteomes" id="UP001597478"/>
    </source>
</evidence>
<dbReference type="InterPro" id="IPR029046">
    <property type="entry name" value="LolA/LolB/LppX"/>
</dbReference>
<reference evidence="3" key="1">
    <citation type="journal article" date="2019" name="Int. J. Syst. Evol. Microbiol.">
        <title>The Global Catalogue of Microorganisms (GCM) 10K type strain sequencing project: providing services to taxonomists for standard genome sequencing and annotation.</title>
        <authorList>
            <consortium name="The Broad Institute Genomics Platform"/>
            <consortium name="The Broad Institute Genome Sequencing Center for Infectious Disease"/>
            <person name="Wu L."/>
            <person name="Ma J."/>
        </authorList>
    </citation>
    <scope>NUCLEOTIDE SEQUENCE [LARGE SCALE GENOMIC DNA]</scope>
    <source>
        <strain evidence="3">IBRC-M 10906</strain>
    </source>
</reference>
<protein>
    <submittedName>
        <fullName evidence="2">Outer membrane lipoprotein carrier protein LolA</fullName>
    </submittedName>
</protein>
<dbReference type="RefSeq" id="WP_377384311.1">
    <property type="nucleotide sequence ID" value="NZ_JBHSAN010000002.1"/>
</dbReference>
<evidence type="ECO:0000256" key="1">
    <source>
        <dbReference type="SAM" id="MobiDB-lite"/>
    </source>
</evidence>
<dbReference type="PANTHER" id="PTHR37507:SF2">
    <property type="entry name" value="SPORULATION PROTEIN YDCC"/>
    <property type="match status" value="1"/>
</dbReference>
<dbReference type="EMBL" id="JBHUOF010000040">
    <property type="protein sequence ID" value="MFD2802025.1"/>
    <property type="molecule type" value="Genomic_DNA"/>
</dbReference>
<keyword evidence="2" id="KW-0449">Lipoprotein</keyword>
<dbReference type="Proteomes" id="UP001597478">
    <property type="component" value="Unassembled WGS sequence"/>
</dbReference>
<proteinExistence type="predicted"/>
<evidence type="ECO:0000313" key="2">
    <source>
        <dbReference type="EMBL" id="MFD2802025.1"/>
    </source>
</evidence>
<organism evidence="2 3">
    <name type="scientific">Prauserella oleivorans</name>
    <dbReference type="NCBI Taxonomy" id="1478153"/>
    <lineage>
        <taxon>Bacteria</taxon>
        <taxon>Bacillati</taxon>
        <taxon>Actinomycetota</taxon>
        <taxon>Actinomycetes</taxon>
        <taxon>Pseudonocardiales</taxon>
        <taxon>Pseudonocardiaceae</taxon>
        <taxon>Prauserella</taxon>
    </lineage>
</organism>
<keyword evidence="3" id="KW-1185">Reference proteome</keyword>
<name>A0ABW5WG34_9PSEU</name>
<dbReference type="InterPro" id="IPR052944">
    <property type="entry name" value="Sporulation_related"/>
</dbReference>
<sequence>MNPKKRAVTAAVAGTAIGAAGLGILAMPAGAGEAPDLPPISPEALVESVLEAEAPALAGTVAVDNALGLPSVPGMPALDTQSGRVYYDGEGDSRLAAQRESSELTVVKDGTTVWTYDSAEHTASRIRIPDEAATRHEGRGMPEGMTDPASAASRLVAHVRESSTVAVDGTASVAGRTAYELVLTPKPDERTLLREVRVAVDSETRLPLRMSVLTNGTTEPALEIGFTEIEFGPQPAELFTFTPPPGTEVTEQQPQRGPRMSEQPPVRAVGDGWDTVAIARVPAEALRGSGQDSDVRGLLEQLGRPVSGEFGSGHLVETRVGSALVTDDGRVAVGAVPEQVLTQALENR</sequence>
<accession>A0ABW5WG34</accession>
<feature type="region of interest" description="Disordered" evidence="1">
    <location>
        <begin position="245"/>
        <end position="268"/>
    </location>
</feature>
<dbReference type="Gene3D" id="2.50.20.10">
    <property type="entry name" value="Lipoprotein localisation LolA/LolB/LppX"/>
    <property type="match status" value="1"/>
</dbReference>